<keyword evidence="2" id="KW-1185">Reference proteome</keyword>
<organism evidence="1 2">
    <name type="scientific">Snodgrassella communis</name>
    <dbReference type="NCBI Taxonomy" id="2946699"/>
    <lineage>
        <taxon>Bacteria</taxon>
        <taxon>Pseudomonadati</taxon>
        <taxon>Pseudomonadota</taxon>
        <taxon>Betaproteobacteria</taxon>
        <taxon>Neisseriales</taxon>
        <taxon>Neisseriaceae</taxon>
        <taxon>Snodgrassella</taxon>
    </lineage>
</organism>
<dbReference type="EMBL" id="JFZV01000024">
    <property type="protein sequence ID" value="KDN13782.1"/>
    <property type="molecule type" value="Genomic_DNA"/>
</dbReference>
<evidence type="ECO:0000313" key="2">
    <source>
        <dbReference type="Proteomes" id="UP000027170"/>
    </source>
</evidence>
<dbReference type="AlphaFoldDB" id="A0A836MPG8"/>
<comment type="caution">
    <text evidence="1">The sequence shown here is derived from an EMBL/GenBank/DDBJ whole genome shotgun (WGS) entry which is preliminary data.</text>
</comment>
<gene>
    <name evidence="1" type="ORF">SALWKB29_2185</name>
</gene>
<reference evidence="1 2" key="1">
    <citation type="submission" date="2014-03" db="EMBL/GenBank/DDBJ databases">
        <title>The genomes of two eusocial bee gut symbionts.</title>
        <authorList>
            <person name="Kwong W.K."/>
            <person name="Engel P."/>
            <person name="Koch H."/>
            <person name="Moran N.A."/>
        </authorList>
    </citation>
    <scope>NUCLEOTIDE SEQUENCE [LARGE SCALE GENOMIC DNA]</scope>
    <source>
        <strain evidence="2">wkB29</strain>
    </source>
</reference>
<name>A0A836MPG8_9NEIS</name>
<proteinExistence type="predicted"/>
<protein>
    <submittedName>
        <fullName evidence="1">Uncharacterized protein</fullName>
    </submittedName>
</protein>
<sequence>MEVLVLDQISFTELTQKEFNIVIKAVRDCIINKKVPTEYDAYQKKIWEKIIEPLIQQDERYQSD</sequence>
<evidence type="ECO:0000313" key="1">
    <source>
        <dbReference type="EMBL" id="KDN13782.1"/>
    </source>
</evidence>
<dbReference type="Proteomes" id="UP000027170">
    <property type="component" value="Unassembled WGS sequence"/>
</dbReference>
<accession>A0A836MPG8</accession>